<dbReference type="Pfam" id="PF00797">
    <property type="entry name" value="Acetyltransf_2"/>
    <property type="match status" value="1"/>
</dbReference>
<evidence type="ECO:0000256" key="1">
    <source>
        <dbReference type="ARBA" id="ARBA00006547"/>
    </source>
</evidence>
<comment type="similarity">
    <text evidence="1 2">Belongs to the arylamine N-acetyltransferase family.</text>
</comment>
<dbReference type="RefSeq" id="WP_147131458.1">
    <property type="nucleotide sequence ID" value="NZ_BAABIJ010000008.1"/>
</dbReference>
<dbReference type="AlphaFoldDB" id="A0A562VG98"/>
<comment type="caution">
    <text evidence="3">The sequence shown here is derived from an EMBL/GenBank/DDBJ whole genome shotgun (WGS) entry which is preliminary data.</text>
</comment>
<protein>
    <submittedName>
        <fullName evidence="3">Arylamine N-acetyltransferase</fullName>
    </submittedName>
</protein>
<dbReference type="EMBL" id="VLLL01000002">
    <property type="protein sequence ID" value="TWJ16912.1"/>
    <property type="molecule type" value="Genomic_DNA"/>
</dbReference>
<accession>A0A562VG98</accession>
<dbReference type="PRINTS" id="PR01543">
    <property type="entry name" value="ANATRNSFRASE"/>
</dbReference>
<organism evidence="3 4">
    <name type="scientific">Stackebrandtia albiflava</name>
    <dbReference type="NCBI Taxonomy" id="406432"/>
    <lineage>
        <taxon>Bacteria</taxon>
        <taxon>Bacillati</taxon>
        <taxon>Actinomycetota</taxon>
        <taxon>Actinomycetes</taxon>
        <taxon>Glycomycetales</taxon>
        <taxon>Glycomycetaceae</taxon>
        <taxon>Stackebrandtia</taxon>
    </lineage>
</organism>
<dbReference type="PANTHER" id="PTHR11786">
    <property type="entry name" value="N-HYDROXYARYLAMINE O-ACETYLTRANSFERASE"/>
    <property type="match status" value="1"/>
</dbReference>
<dbReference type="Gene3D" id="3.30.2140.10">
    <property type="entry name" value="Arylamine N-acetyltransferase"/>
    <property type="match status" value="1"/>
</dbReference>
<reference evidence="3 4" key="1">
    <citation type="journal article" date="2013" name="Stand. Genomic Sci.">
        <title>Genomic Encyclopedia of Type Strains, Phase I: The one thousand microbial genomes (KMG-I) project.</title>
        <authorList>
            <person name="Kyrpides N.C."/>
            <person name="Woyke T."/>
            <person name="Eisen J.A."/>
            <person name="Garrity G."/>
            <person name="Lilburn T.G."/>
            <person name="Beck B.J."/>
            <person name="Whitman W.B."/>
            <person name="Hugenholtz P."/>
            <person name="Klenk H.P."/>
        </authorList>
    </citation>
    <scope>NUCLEOTIDE SEQUENCE [LARGE SCALE GENOMIC DNA]</scope>
    <source>
        <strain evidence="3 4">DSM 45044</strain>
    </source>
</reference>
<dbReference type="GO" id="GO:0016407">
    <property type="term" value="F:acetyltransferase activity"/>
    <property type="evidence" value="ECO:0007669"/>
    <property type="project" value="InterPro"/>
</dbReference>
<dbReference type="Proteomes" id="UP000321617">
    <property type="component" value="Unassembled WGS sequence"/>
</dbReference>
<keyword evidence="3" id="KW-0808">Transferase</keyword>
<dbReference type="Gene3D" id="2.40.128.150">
    <property type="entry name" value="Cysteine proteinases"/>
    <property type="match status" value="1"/>
</dbReference>
<name>A0A562VG98_9ACTN</name>
<evidence type="ECO:0000313" key="3">
    <source>
        <dbReference type="EMBL" id="TWJ16912.1"/>
    </source>
</evidence>
<evidence type="ECO:0000256" key="2">
    <source>
        <dbReference type="RuleBase" id="RU003452"/>
    </source>
</evidence>
<gene>
    <name evidence="3" type="ORF">LX16_0127</name>
</gene>
<sequence>MLSPSRLRGFLDRIGFTGTARPDLPTLTAIHRAMLLSVPYETLHIQLGRPVSQDVDDLYGKIVERRHGGFCYEMNGVLLAALTAIGFRVRVMAGAVHREQEGESAWRNHMVLLVHLDEGDRLVDAGLGDGFLEPLALAEGTVWQGRMVHRLERLTEEVWRCRPDPHGSVKSFDFDVTPRRPSDFAARCRELSTSPSSGFVRSLMAGTVRPDRYVVLRGRVCAESGPDVPGGRRKRTVADRDDFVATLADEFGLRFDVAEMDVLWRRACLQHAEHVAARERRGRRAATDGVVA</sequence>
<keyword evidence="4" id="KW-1185">Reference proteome</keyword>
<dbReference type="SUPFAM" id="SSF54001">
    <property type="entry name" value="Cysteine proteinases"/>
    <property type="match status" value="1"/>
</dbReference>
<dbReference type="InterPro" id="IPR001447">
    <property type="entry name" value="Arylamine_N-AcTrfase"/>
</dbReference>
<evidence type="ECO:0000313" key="4">
    <source>
        <dbReference type="Proteomes" id="UP000321617"/>
    </source>
</evidence>
<dbReference type="InterPro" id="IPR038765">
    <property type="entry name" value="Papain-like_cys_pep_sf"/>
</dbReference>
<dbReference type="OrthoDB" id="7181050at2"/>
<dbReference type="PANTHER" id="PTHR11786:SF0">
    <property type="entry name" value="ARYLAMINE N-ACETYLTRANSFERASE 4-RELATED"/>
    <property type="match status" value="1"/>
</dbReference>
<proteinExistence type="inferred from homology"/>